<evidence type="ECO:0000313" key="1">
    <source>
        <dbReference type="EMBL" id="CUU75251.1"/>
    </source>
</evidence>
<sequence length="151" mass="17015">MNIGYLENRTYKNNQGEDVAYIGGELRAVGLRVTPIALLPFNNKNNKPDAPFFTIMLPKDKSYKGYAQVVGSLWMRQSKDGKRYLSGYIETPITPKGKIYIALFEPTDENSTHKYEVVYSAPKESNSYGGLPVVEETVDSTSYDQNETIPF</sequence>
<dbReference type="Pfam" id="PF05284">
    <property type="entry name" value="DUF736"/>
    <property type="match status" value="1"/>
</dbReference>
<reference evidence="1 2" key="1">
    <citation type="submission" date="2015-11" db="EMBL/GenBank/DDBJ databases">
        <authorList>
            <consortium name="Pathogen Informatics"/>
        </authorList>
    </citation>
    <scope>NUCLEOTIDE SEQUENCE [LARGE SCALE GENOMIC DNA]</scope>
    <source>
        <strain evidence="1 2">007A-0283</strain>
    </source>
</reference>
<dbReference type="EMBL" id="FAVC01000001">
    <property type="protein sequence ID" value="CUU75251.1"/>
    <property type="molecule type" value="Genomic_DNA"/>
</dbReference>
<gene>
    <name evidence="1" type="ORF">ERS739223_00527</name>
</gene>
<comment type="caution">
    <text evidence="1">The sequence shown here is derived from an EMBL/GenBank/DDBJ whole genome shotgun (WGS) entry which is preliminary data.</text>
</comment>
<dbReference type="Proteomes" id="UP000052245">
    <property type="component" value="Unassembled WGS sequence"/>
</dbReference>
<dbReference type="RefSeq" id="WP_059434510.1">
    <property type="nucleotide sequence ID" value="NZ_FAUY01000002.1"/>
</dbReference>
<dbReference type="AlphaFoldDB" id="A0A9W5ET08"/>
<accession>A0A9W5ET08</accession>
<dbReference type="InterPro" id="IPR007948">
    <property type="entry name" value="DUF736"/>
</dbReference>
<proteinExistence type="predicted"/>
<protein>
    <submittedName>
        <fullName evidence="1">Uncharacterized conserved protein</fullName>
    </submittedName>
</protein>
<name>A0A9W5ET08_CAMHY</name>
<evidence type="ECO:0000313" key="2">
    <source>
        <dbReference type="Proteomes" id="UP000052245"/>
    </source>
</evidence>
<organism evidence="1 2">
    <name type="scientific">Campylobacter hyointestinalis subsp. hyointestinalis</name>
    <dbReference type="NCBI Taxonomy" id="91352"/>
    <lineage>
        <taxon>Bacteria</taxon>
        <taxon>Pseudomonadati</taxon>
        <taxon>Campylobacterota</taxon>
        <taxon>Epsilonproteobacteria</taxon>
        <taxon>Campylobacterales</taxon>
        <taxon>Campylobacteraceae</taxon>
        <taxon>Campylobacter</taxon>
    </lineage>
</organism>